<keyword evidence="3" id="KW-0143">Chaperone</keyword>
<evidence type="ECO:0000313" key="4">
    <source>
        <dbReference type="EMBL" id="RKD75395.1"/>
    </source>
</evidence>
<dbReference type="InterPro" id="IPR015946">
    <property type="entry name" value="KH_dom-like_a/b"/>
</dbReference>
<evidence type="ECO:0000313" key="5">
    <source>
        <dbReference type="Proteomes" id="UP000285120"/>
    </source>
</evidence>
<reference evidence="4 5" key="1">
    <citation type="submission" date="2018-09" db="EMBL/GenBank/DDBJ databases">
        <title>Genomic Encyclopedia of Archaeal and Bacterial Type Strains, Phase II (KMG-II): from individual species to whole genera.</title>
        <authorList>
            <person name="Goeker M."/>
        </authorList>
    </citation>
    <scope>NUCLEOTIDE SEQUENCE [LARGE SCALE GENOMIC DNA]</scope>
    <source>
        <strain evidence="4 5">DSM 17008</strain>
    </source>
</reference>
<keyword evidence="3" id="KW-0961">Cell wall biogenesis/degradation</keyword>
<dbReference type="Gene3D" id="3.30.300.20">
    <property type="match status" value="1"/>
</dbReference>
<comment type="caution">
    <text evidence="4">The sequence shown here is derived from an EMBL/GenBank/DDBJ whole genome shotgun (WGS) entry which is preliminary data.</text>
</comment>
<dbReference type="GO" id="GO:0008360">
    <property type="term" value="P:regulation of cell shape"/>
    <property type="evidence" value="ECO:0007669"/>
    <property type="project" value="UniProtKB-KW"/>
</dbReference>
<evidence type="ECO:0000256" key="3">
    <source>
        <dbReference type="HAMAP-Rule" id="MF_00088"/>
    </source>
</evidence>
<dbReference type="GO" id="GO:0003723">
    <property type="term" value="F:RNA binding"/>
    <property type="evidence" value="ECO:0007669"/>
    <property type="project" value="UniProtKB-UniRule"/>
</dbReference>
<keyword evidence="2 3" id="KW-0694">RNA-binding</keyword>
<keyword evidence="5" id="KW-1185">Reference proteome</keyword>
<dbReference type="OrthoDB" id="9812389at2"/>
<dbReference type="InterPro" id="IPR020627">
    <property type="entry name" value="KhpA"/>
</dbReference>
<name>A0A419V5Y4_9BACL</name>
<dbReference type="AlphaFoldDB" id="A0A419V5Y4"/>
<comment type="subunit">
    <text evidence="3">Forms a complex with KhpB.</text>
</comment>
<dbReference type="GO" id="GO:0005737">
    <property type="term" value="C:cytoplasm"/>
    <property type="evidence" value="ECO:0007669"/>
    <property type="project" value="UniProtKB-SubCell"/>
</dbReference>
<comment type="subcellular location">
    <subcellularLocation>
        <location evidence="3">Cytoplasm</location>
    </subcellularLocation>
</comment>
<proteinExistence type="inferred from homology"/>
<comment type="function">
    <text evidence="3">A probable RNA chaperone. Forms a complex with KhpB which binds to cellular RNA and controls its expression. Plays a role in peptidoglycan (PG) homeostasis and cell length regulation.</text>
</comment>
<dbReference type="PANTHER" id="PTHR34654:SF1">
    <property type="entry name" value="RNA-BINDING PROTEIN KHPA"/>
    <property type="match status" value="1"/>
</dbReference>
<keyword evidence="1 3" id="KW-0963">Cytoplasm</keyword>
<dbReference type="EMBL" id="RAPK01000007">
    <property type="protein sequence ID" value="RKD75395.1"/>
    <property type="molecule type" value="Genomic_DNA"/>
</dbReference>
<dbReference type="HAMAP" id="MF_00088">
    <property type="entry name" value="KhpA"/>
    <property type="match status" value="1"/>
</dbReference>
<dbReference type="SUPFAM" id="SSF54814">
    <property type="entry name" value="Prokaryotic type KH domain (KH-domain type II)"/>
    <property type="match status" value="1"/>
</dbReference>
<dbReference type="RefSeq" id="WP_120192277.1">
    <property type="nucleotide sequence ID" value="NZ_RAPK01000007.1"/>
</dbReference>
<dbReference type="Proteomes" id="UP000285120">
    <property type="component" value="Unassembled WGS sequence"/>
</dbReference>
<evidence type="ECO:0000256" key="2">
    <source>
        <dbReference type="ARBA" id="ARBA00022884"/>
    </source>
</evidence>
<dbReference type="PANTHER" id="PTHR34654">
    <property type="entry name" value="UPF0109 PROTEIN SCO5592"/>
    <property type="match status" value="1"/>
</dbReference>
<dbReference type="InterPro" id="IPR009019">
    <property type="entry name" value="KH_sf_prok-type"/>
</dbReference>
<sequence>MKELVETIARALVDHPEHVNVSEEQQRETRVITLSVHKEDMGKVIGKQGKVATAIRSVVYAAASQQHQHVRLEIAD</sequence>
<dbReference type="GO" id="GO:0009252">
    <property type="term" value="P:peptidoglycan biosynthetic process"/>
    <property type="evidence" value="ECO:0007669"/>
    <property type="project" value="UniProtKB-UniRule"/>
</dbReference>
<comment type="similarity">
    <text evidence="3">Belongs to the KhpA RNA-binding protein family.</text>
</comment>
<dbReference type="GO" id="GO:0071555">
    <property type="term" value="P:cell wall organization"/>
    <property type="evidence" value="ECO:0007669"/>
    <property type="project" value="UniProtKB-KW"/>
</dbReference>
<protein>
    <recommendedName>
        <fullName evidence="3">RNA-binding protein KhpA</fullName>
    </recommendedName>
    <alternativeName>
        <fullName evidence="3">KH-domain protein A</fullName>
    </alternativeName>
</protein>
<dbReference type="Pfam" id="PF13083">
    <property type="entry name" value="KH_KhpA-B"/>
    <property type="match status" value="1"/>
</dbReference>
<dbReference type="CDD" id="cd22533">
    <property type="entry name" value="KH-II_YlqC-like"/>
    <property type="match status" value="1"/>
</dbReference>
<evidence type="ECO:0000256" key="1">
    <source>
        <dbReference type="ARBA" id="ARBA00022490"/>
    </source>
</evidence>
<keyword evidence="3" id="KW-0133">Cell shape</keyword>
<gene>
    <name evidence="3" type="primary">khpA</name>
    <name evidence="4" type="ORF">ATL39_1094</name>
</gene>
<accession>A0A419V5Y4</accession>
<organism evidence="4 5">
    <name type="scientific">Sinobaca qinghaiensis</name>
    <dbReference type="NCBI Taxonomy" id="342944"/>
    <lineage>
        <taxon>Bacteria</taxon>
        <taxon>Bacillati</taxon>
        <taxon>Bacillota</taxon>
        <taxon>Bacilli</taxon>
        <taxon>Bacillales</taxon>
        <taxon>Sporolactobacillaceae</taxon>
        <taxon>Sinobaca</taxon>
    </lineage>
</organism>